<dbReference type="RefSeq" id="WP_023848116.1">
    <property type="nucleotide sequence ID" value="NZ_CP047166.1"/>
</dbReference>
<evidence type="ECO:0000313" key="4">
    <source>
        <dbReference type="Proteomes" id="UP000596387"/>
    </source>
</evidence>
<dbReference type="SUPFAM" id="SSF54427">
    <property type="entry name" value="NTF2-like"/>
    <property type="match status" value="1"/>
</dbReference>
<feature type="domain" description="DUF4440" evidence="2">
    <location>
        <begin position="27"/>
        <end position="138"/>
    </location>
</feature>
<gene>
    <name evidence="3" type="ORF">GQA70_16315</name>
</gene>
<sequence length="147" mass="15663">MNFQKLVLASVMMAAGSLAMADDAADVEAAIKKWQDLWNAGDATAATAQVFTEDARLLPPDGPMVEGREAIAAFWQPVLDSPAKDIELTLIAVDIQGDTAIETGTWAVTVPADGGGEMQVGGKTLVVWKKGDDGQWRMAQDMWNNGN</sequence>
<dbReference type="Proteomes" id="UP000596387">
    <property type="component" value="Chromosome"/>
</dbReference>
<feature type="chain" id="PRO_5045776733" evidence="1">
    <location>
        <begin position="22"/>
        <end position="147"/>
    </location>
</feature>
<feature type="signal peptide" evidence="1">
    <location>
        <begin position="1"/>
        <end position="21"/>
    </location>
</feature>
<evidence type="ECO:0000256" key="1">
    <source>
        <dbReference type="SAM" id="SignalP"/>
    </source>
</evidence>
<proteinExistence type="predicted"/>
<keyword evidence="1" id="KW-0732">Signal</keyword>
<organism evidence="3 4">
    <name type="scientific">Ponticoccus alexandrii</name>
    <dbReference type="NCBI Taxonomy" id="1943633"/>
    <lineage>
        <taxon>Bacteria</taxon>
        <taxon>Pseudomonadati</taxon>
        <taxon>Pseudomonadota</taxon>
        <taxon>Alphaproteobacteria</taxon>
        <taxon>Rhodobacterales</taxon>
        <taxon>Roseobacteraceae</taxon>
        <taxon>Ponticoccus</taxon>
    </lineage>
</organism>
<dbReference type="Pfam" id="PF14534">
    <property type="entry name" value="DUF4440"/>
    <property type="match status" value="1"/>
</dbReference>
<dbReference type="InterPro" id="IPR011944">
    <property type="entry name" value="Steroid_delta5-4_isomerase"/>
</dbReference>
<name>A0ABX7FB02_9RHOB</name>
<dbReference type="EMBL" id="CP047166">
    <property type="protein sequence ID" value="QRF67730.1"/>
    <property type="molecule type" value="Genomic_DNA"/>
</dbReference>
<dbReference type="Gene3D" id="3.10.450.50">
    <property type="match status" value="1"/>
</dbReference>
<evidence type="ECO:0000313" key="3">
    <source>
        <dbReference type="EMBL" id="QRF67730.1"/>
    </source>
</evidence>
<keyword evidence="4" id="KW-1185">Reference proteome</keyword>
<dbReference type="InterPro" id="IPR032710">
    <property type="entry name" value="NTF2-like_dom_sf"/>
</dbReference>
<dbReference type="NCBIfam" id="TIGR02246">
    <property type="entry name" value="SgcJ/EcaC family oxidoreductase"/>
    <property type="match status" value="1"/>
</dbReference>
<evidence type="ECO:0000259" key="2">
    <source>
        <dbReference type="Pfam" id="PF14534"/>
    </source>
</evidence>
<accession>A0ABX7FB02</accession>
<reference evidence="3 4" key="1">
    <citation type="submission" date="2019-12" db="EMBL/GenBank/DDBJ databases">
        <title>Complete Genome Sequence of a Quorum-Sensing Bacterium,Rhodobacteraceae bacterium C31, Isolated from a marine microalgae symbiotic bacteria.</title>
        <authorList>
            <person name="Zhang Y."/>
        </authorList>
    </citation>
    <scope>NUCLEOTIDE SEQUENCE [LARGE SCALE GENOMIC DNA]</scope>
    <source>
        <strain evidence="3 4">C31</strain>
    </source>
</reference>
<protein>
    <submittedName>
        <fullName evidence="3">SgcJ/EcaC family oxidoreductase</fullName>
    </submittedName>
</protein>
<dbReference type="InterPro" id="IPR027843">
    <property type="entry name" value="DUF4440"/>
</dbReference>